<organism evidence="1 2">
    <name type="scientific">Chitinophaga polysaccharea</name>
    <dbReference type="NCBI Taxonomy" id="1293035"/>
    <lineage>
        <taxon>Bacteria</taxon>
        <taxon>Pseudomonadati</taxon>
        <taxon>Bacteroidota</taxon>
        <taxon>Chitinophagia</taxon>
        <taxon>Chitinophagales</taxon>
        <taxon>Chitinophagaceae</taxon>
        <taxon>Chitinophaga</taxon>
    </lineage>
</organism>
<accession>A0A561PXC6</accession>
<dbReference type="EMBL" id="VIWO01000002">
    <property type="protein sequence ID" value="TWF42773.1"/>
    <property type="molecule type" value="Genomic_DNA"/>
</dbReference>
<protein>
    <submittedName>
        <fullName evidence="1">WG repeat protein</fullName>
    </submittedName>
</protein>
<dbReference type="Proteomes" id="UP000320811">
    <property type="component" value="Unassembled WGS sequence"/>
</dbReference>
<evidence type="ECO:0000313" key="2">
    <source>
        <dbReference type="Proteomes" id="UP000320811"/>
    </source>
</evidence>
<proteinExistence type="predicted"/>
<dbReference type="AlphaFoldDB" id="A0A561PXC6"/>
<gene>
    <name evidence="1" type="ORF">FHW36_102534</name>
</gene>
<dbReference type="PANTHER" id="PTHR37841:SF1">
    <property type="entry name" value="DUF3298 DOMAIN-CONTAINING PROTEIN"/>
    <property type="match status" value="1"/>
</dbReference>
<dbReference type="InterPro" id="IPR032774">
    <property type="entry name" value="WG_beta_rep"/>
</dbReference>
<dbReference type="Pfam" id="PF14903">
    <property type="entry name" value="WG_beta_rep"/>
    <property type="match status" value="7"/>
</dbReference>
<reference evidence="1 2" key="1">
    <citation type="submission" date="2019-06" db="EMBL/GenBank/DDBJ databases">
        <title>Sorghum-associated microbial communities from plants grown in Nebraska, USA.</title>
        <authorList>
            <person name="Schachtman D."/>
        </authorList>
    </citation>
    <scope>NUCLEOTIDE SEQUENCE [LARGE SCALE GENOMIC DNA]</scope>
    <source>
        <strain evidence="1 2">1209</strain>
    </source>
</reference>
<evidence type="ECO:0000313" key="1">
    <source>
        <dbReference type="EMBL" id="TWF42773.1"/>
    </source>
</evidence>
<dbReference type="RefSeq" id="WP_145667106.1">
    <property type="nucleotide sequence ID" value="NZ_VIWO01000002.1"/>
</dbReference>
<comment type="caution">
    <text evidence="1">The sequence shown here is derived from an EMBL/GenBank/DDBJ whole genome shotgun (WGS) entry which is preliminary data.</text>
</comment>
<name>A0A561PXC6_9BACT</name>
<keyword evidence="2" id="KW-1185">Reference proteome</keyword>
<dbReference type="PANTHER" id="PTHR37841">
    <property type="entry name" value="GLR2918 PROTEIN"/>
    <property type="match status" value="1"/>
</dbReference>
<sequence>MRNYGMLTLALCIGGINAYAQQAPVIADYLGEFEGQEAPIMIQHKKQYLHSSGAVVVDKTVNFGFYRLVAGVKNNAYGAFNDAGKVIAPFKYDEVSLEAEEDNAYPQKNYSVVIVRDHGKYGAVDSLGKVICPTVYNEIAVLDPHLLKIKKDGLWGWADMKTGQVLQAPQYDEVDQSYVLEGAVQIGKGRKVGLAAPDGHIIIPLEYEGFDYLGYEGSPFFGYTKQGKNGIMHKNGTPVTPAIYDKCSHGPGPEIFAVTQQDKTGFVNAAGKTLLPLQYSQVESLGNFVKVTIENKKGVVNAVGQEIIPAQYDDIKSFDGGGLIAGAGPVRNVYNNHGMAPYFAVTRGTAIGLFDSTGKQILPFAYTDINVAIYHNEAYIAVQQGSKTGLLDSKGQTVIPVAYEEIPVMATTTYLYNDANAGTDRDDFMPVSNNGRIGLFNVATRKEILPPTYDGIEWQNSHLLSLRNGDTASLATRNGSIIRGGKQYGFFTAVDTNRIVERRYDNNQSVSVLTDMAGNILYTNGYWEFRDDQATRLLMPVTAKSDHPHFGSGLLKIWDASRKNLFVDTNGKEMVFKDYSFVGDFHNGLALAGKEVAPDQELFGIINRNQEIVYPITLDDMAAFNDSLLLVTKGKQVGLIRKDGSAFLPIAYETISALYQEPLFKVTSKEKEGLVDANGKVILPPVFDYISYREKTGLLEVAKDGKKGIADTNGKMRIPLKYDELYTNRRGDDSLFPILVKEGKWYFYLDANGQAFRYKSLKKQGYED</sequence>
<dbReference type="OrthoDB" id="5464673at2"/>